<keyword evidence="3" id="KW-0902">Two-component regulatory system</keyword>
<dbReference type="InterPro" id="IPR011006">
    <property type="entry name" value="CheY-like_superfamily"/>
</dbReference>
<proteinExistence type="predicted"/>
<keyword evidence="4" id="KW-0805">Transcription regulation</keyword>
<evidence type="ECO:0000313" key="11">
    <source>
        <dbReference type="EMBL" id="SFG01501.1"/>
    </source>
</evidence>
<keyword evidence="5 8" id="KW-0238">DNA-binding</keyword>
<evidence type="ECO:0000256" key="6">
    <source>
        <dbReference type="ARBA" id="ARBA00023163"/>
    </source>
</evidence>
<accession>A0A1I2NJM9</accession>
<dbReference type="GO" id="GO:0000156">
    <property type="term" value="F:phosphorelay response regulator activity"/>
    <property type="evidence" value="ECO:0007669"/>
    <property type="project" value="TreeGrafter"/>
</dbReference>
<dbReference type="InterPro" id="IPR039420">
    <property type="entry name" value="WalR-like"/>
</dbReference>
<evidence type="ECO:0000256" key="5">
    <source>
        <dbReference type="ARBA" id="ARBA00023125"/>
    </source>
</evidence>
<dbReference type="CDD" id="cd17574">
    <property type="entry name" value="REC_OmpR"/>
    <property type="match status" value="1"/>
</dbReference>
<evidence type="ECO:0000256" key="7">
    <source>
        <dbReference type="PROSITE-ProRule" id="PRU00169"/>
    </source>
</evidence>
<feature type="domain" description="Response regulatory" evidence="9">
    <location>
        <begin position="4"/>
        <end position="116"/>
    </location>
</feature>
<dbReference type="PROSITE" id="PS50110">
    <property type="entry name" value="RESPONSE_REGULATORY"/>
    <property type="match status" value="1"/>
</dbReference>
<dbReference type="PANTHER" id="PTHR48111">
    <property type="entry name" value="REGULATOR OF RPOS"/>
    <property type="match status" value="1"/>
</dbReference>
<dbReference type="Gene3D" id="6.10.250.690">
    <property type="match status" value="1"/>
</dbReference>
<evidence type="ECO:0000256" key="8">
    <source>
        <dbReference type="PROSITE-ProRule" id="PRU01091"/>
    </source>
</evidence>
<reference evidence="11 12" key="1">
    <citation type="submission" date="2016-10" db="EMBL/GenBank/DDBJ databases">
        <authorList>
            <person name="de Groot N.N."/>
        </authorList>
    </citation>
    <scope>NUCLEOTIDE SEQUENCE [LARGE SCALE GENOMIC DNA]</scope>
    <source>
        <strain evidence="11 12">DSM 44945</strain>
    </source>
</reference>
<dbReference type="OrthoDB" id="9790442at2"/>
<dbReference type="EMBL" id="FOOK01000012">
    <property type="protein sequence ID" value="SFG01501.1"/>
    <property type="molecule type" value="Genomic_DNA"/>
</dbReference>
<evidence type="ECO:0000256" key="2">
    <source>
        <dbReference type="ARBA" id="ARBA00022553"/>
    </source>
</evidence>
<dbReference type="PROSITE" id="PS51755">
    <property type="entry name" value="OMPR_PHOB"/>
    <property type="match status" value="1"/>
</dbReference>
<dbReference type="PANTHER" id="PTHR48111:SF2">
    <property type="entry name" value="RESPONSE REGULATOR SAER"/>
    <property type="match status" value="1"/>
</dbReference>
<keyword evidence="6" id="KW-0804">Transcription</keyword>
<dbReference type="InterPro" id="IPR001867">
    <property type="entry name" value="OmpR/PhoB-type_DNA-bd"/>
</dbReference>
<dbReference type="Gene3D" id="3.40.50.2300">
    <property type="match status" value="1"/>
</dbReference>
<dbReference type="InterPro" id="IPR001789">
    <property type="entry name" value="Sig_transdc_resp-reg_receiver"/>
</dbReference>
<dbReference type="Pfam" id="PF00486">
    <property type="entry name" value="Trans_reg_C"/>
    <property type="match status" value="1"/>
</dbReference>
<dbReference type="STRING" id="201973.SAMN04488025_11245"/>
<dbReference type="GO" id="GO:0032993">
    <property type="term" value="C:protein-DNA complex"/>
    <property type="evidence" value="ECO:0007669"/>
    <property type="project" value="TreeGrafter"/>
</dbReference>
<comment type="subcellular location">
    <subcellularLocation>
        <location evidence="1">Cytoplasm</location>
    </subcellularLocation>
</comment>
<dbReference type="CDD" id="cd00383">
    <property type="entry name" value="trans_reg_C"/>
    <property type="match status" value="1"/>
</dbReference>
<dbReference type="FunFam" id="3.40.50.2300:FF:000001">
    <property type="entry name" value="DNA-binding response regulator PhoB"/>
    <property type="match status" value="1"/>
</dbReference>
<feature type="domain" description="OmpR/PhoB-type" evidence="10">
    <location>
        <begin position="128"/>
        <end position="226"/>
    </location>
</feature>
<dbReference type="Gene3D" id="1.10.10.10">
    <property type="entry name" value="Winged helix-like DNA-binding domain superfamily/Winged helix DNA-binding domain"/>
    <property type="match status" value="1"/>
</dbReference>
<name>A0A1I2NJM9_9BACL</name>
<keyword evidence="12" id="KW-1185">Reference proteome</keyword>
<gene>
    <name evidence="11" type="ORF">SAMN04488025_11245</name>
</gene>
<evidence type="ECO:0000256" key="1">
    <source>
        <dbReference type="ARBA" id="ARBA00004496"/>
    </source>
</evidence>
<dbReference type="AlphaFoldDB" id="A0A1I2NJM9"/>
<evidence type="ECO:0000256" key="4">
    <source>
        <dbReference type="ARBA" id="ARBA00023015"/>
    </source>
</evidence>
<dbReference type="SUPFAM" id="SSF52172">
    <property type="entry name" value="CheY-like"/>
    <property type="match status" value="1"/>
</dbReference>
<organism evidence="11 12">
    <name type="scientific">Planifilum fulgidum</name>
    <dbReference type="NCBI Taxonomy" id="201973"/>
    <lineage>
        <taxon>Bacteria</taxon>
        <taxon>Bacillati</taxon>
        <taxon>Bacillota</taxon>
        <taxon>Bacilli</taxon>
        <taxon>Bacillales</taxon>
        <taxon>Thermoactinomycetaceae</taxon>
        <taxon>Planifilum</taxon>
    </lineage>
</organism>
<evidence type="ECO:0000256" key="3">
    <source>
        <dbReference type="ARBA" id="ARBA00023012"/>
    </source>
</evidence>
<evidence type="ECO:0000313" key="12">
    <source>
        <dbReference type="Proteomes" id="UP000198661"/>
    </source>
</evidence>
<dbReference type="InterPro" id="IPR036388">
    <property type="entry name" value="WH-like_DNA-bd_sf"/>
</dbReference>
<dbReference type="GO" id="GO:0005829">
    <property type="term" value="C:cytosol"/>
    <property type="evidence" value="ECO:0007669"/>
    <property type="project" value="TreeGrafter"/>
</dbReference>
<dbReference type="SMART" id="SM00448">
    <property type="entry name" value="REC"/>
    <property type="match status" value="1"/>
</dbReference>
<dbReference type="SMART" id="SM00862">
    <property type="entry name" value="Trans_reg_C"/>
    <property type="match status" value="1"/>
</dbReference>
<dbReference type="Pfam" id="PF00072">
    <property type="entry name" value="Response_reg"/>
    <property type="match status" value="1"/>
</dbReference>
<feature type="modified residue" description="4-aspartylphosphate" evidence="7">
    <location>
        <position position="52"/>
    </location>
</feature>
<dbReference type="Proteomes" id="UP000198661">
    <property type="component" value="Unassembled WGS sequence"/>
</dbReference>
<feature type="DNA-binding region" description="OmpR/PhoB-type" evidence="8">
    <location>
        <begin position="128"/>
        <end position="226"/>
    </location>
</feature>
<dbReference type="GO" id="GO:0000976">
    <property type="term" value="F:transcription cis-regulatory region binding"/>
    <property type="evidence" value="ECO:0007669"/>
    <property type="project" value="TreeGrafter"/>
</dbReference>
<evidence type="ECO:0000259" key="9">
    <source>
        <dbReference type="PROSITE" id="PS50110"/>
    </source>
</evidence>
<dbReference type="RefSeq" id="WP_092037893.1">
    <property type="nucleotide sequence ID" value="NZ_FOOK01000012.1"/>
</dbReference>
<keyword evidence="2 7" id="KW-0597">Phosphoprotein</keyword>
<protein>
    <submittedName>
        <fullName evidence="11">DNA-binding response regulator, OmpR family, contains REC and winged-helix (WHTH) domain</fullName>
    </submittedName>
</protein>
<sequence>MPATILIVDDEQDLVDMIKDALEDEGYRVLTATDGNGIFPLLKHQPDLIVLDIMMPGLDGIEVCRAIRETVACPILFLSARREVEDRIEGLTAGGDDYLTKPFSLRELKARIAAHLRREQRSALGKEMTVLRFGNLTIDLKQRKVHVRNREVPMTGKEFDILRFLALHPGQVFSREQIYEKIWGFGEGSSATVTEHIKKIRAKLAAAEPGLNPITTVWGIGYRWEK</sequence>
<evidence type="ECO:0000259" key="10">
    <source>
        <dbReference type="PROSITE" id="PS51755"/>
    </source>
</evidence>
<dbReference type="GO" id="GO:0006355">
    <property type="term" value="P:regulation of DNA-templated transcription"/>
    <property type="evidence" value="ECO:0007669"/>
    <property type="project" value="InterPro"/>
</dbReference>
<dbReference type="FunFam" id="1.10.10.10:FF:000018">
    <property type="entry name" value="DNA-binding response regulator ResD"/>
    <property type="match status" value="1"/>
</dbReference>